<reference evidence="16" key="1">
    <citation type="journal article" date="2019" name="Int. J. Syst. Evol. Microbiol.">
        <title>The Global Catalogue of Microorganisms (GCM) 10K type strain sequencing project: providing services to taxonomists for standard genome sequencing and annotation.</title>
        <authorList>
            <consortium name="The Broad Institute Genomics Platform"/>
            <consortium name="The Broad Institute Genome Sequencing Center for Infectious Disease"/>
            <person name="Wu L."/>
            <person name="Ma J."/>
        </authorList>
    </citation>
    <scope>NUCLEOTIDE SEQUENCE [LARGE SCALE GENOMIC DNA]</scope>
    <source>
        <strain evidence="16">CGMCC 4.1467</strain>
    </source>
</reference>
<dbReference type="SUPFAM" id="SSF56601">
    <property type="entry name" value="beta-lactamase/transpeptidase-like"/>
    <property type="match status" value="1"/>
</dbReference>
<dbReference type="Proteomes" id="UP001596472">
    <property type="component" value="Unassembled WGS sequence"/>
</dbReference>
<evidence type="ECO:0000259" key="13">
    <source>
        <dbReference type="Pfam" id="PF00905"/>
    </source>
</evidence>
<evidence type="ECO:0000256" key="12">
    <source>
        <dbReference type="SAM" id="Phobius"/>
    </source>
</evidence>
<dbReference type="InterPro" id="IPR023346">
    <property type="entry name" value="Lysozyme-like_dom_sf"/>
</dbReference>
<evidence type="ECO:0000256" key="11">
    <source>
        <dbReference type="ARBA" id="ARBA00049902"/>
    </source>
</evidence>
<evidence type="ECO:0000256" key="2">
    <source>
        <dbReference type="ARBA" id="ARBA00007090"/>
    </source>
</evidence>
<comment type="catalytic activity">
    <reaction evidence="11">
        <text>[GlcNAc-(1-&gt;4)-Mur2Ac(oyl-L-Ala-gamma-D-Glu-L-Lys-D-Ala-D-Ala)](n)-di-trans,octa-cis-undecaprenyl diphosphate + beta-D-GlcNAc-(1-&gt;4)-Mur2Ac(oyl-L-Ala-gamma-D-Glu-L-Lys-D-Ala-D-Ala)-di-trans,octa-cis-undecaprenyl diphosphate = [GlcNAc-(1-&gt;4)-Mur2Ac(oyl-L-Ala-gamma-D-Glu-L-Lys-D-Ala-D-Ala)](n+1)-di-trans,octa-cis-undecaprenyl diphosphate + di-trans,octa-cis-undecaprenyl diphosphate + H(+)</text>
        <dbReference type="Rhea" id="RHEA:23708"/>
        <dbReference type="Rhea" id="RHEA-COMP:9602"/>
        <dbReference type="Rhea" id="RHEA-COMP:9603"/>
        <dbReference type="ChEBI" id="CHEBI:15378"/>
        <dbReference type="ChEBI" id="CHEBI:58405"/>
        <dbReference type="ChEBI" id="CHEBI:60033"/>
        <dbReference type="ChEBI" id="CHEBI:78435"/>
        <dbReference type="EC" id="2.4.99.28"/>
    </reaction>
</comment>
<dbReference type="Gene3D" id="3.40.710.10">
    <property type="entry name" value="DD-peptidase/beta-lactamase superfamily"/>
    <property type="match status" value="2"/>
</dbReference>
<proteinExistence type="inferred from homology"/>
<keyword evidence="7 15" id="KW-0808">Transferase</keyword>
<keyword evidence="16" id="KW-1185">Reference proteome</keyword>
<dbReference type="PANTHER" id="PTHR32282:SF33">
    <property type="entry name" value="PEPTIDOGLYCAN GLYCOSYLTRANSFERASE"/>
    <property type="match status" value="1"/>
</dbReference>
<protein>
    <recommendedName>
        <fullName evidence="10">peptidoglycan glycosyltransferase</fullName>
        <ecNumber evidence="10">2.4.99.28</ecNumber>
    </recommendedName>
</protein>
<keyword evidence="6 15" id="KW-0328">Glycosyltransferase</keyword>
<keyword evidence="12" id="KW-1133">Transmembrane helix</keyword>
<evidence type="ECO:0000313" key="15">
    <source>
        <dbReference type="EMBL" id="MFC7335690.1"/>
    </source>
</evidence>
<keyword evidence="5" id="KW-0645">Protease</keyword>
<dbReference type="EC" id="2.4.99.28" evidence="10"/>
<evidence type="ECO:0000256" key="9">
    <source>
        <dbReference type="ARBA" id="ARBA00023268"/>
    </source>
</evidence>
<name>A0ABW2L292_9BACT</name>
<evidence type="ECO:0000256" key="1">
    <source>
        <dbReference type="ARBA" id="ARBA00004752"/>
    </source>
</evidence>
<keyword evidence="12" id="KW-0472">Membrane</keyword>
<comment type="similarity">
    <text evidence="3">In the N-terminal section; belongs to the glycosyltransferase 51 family.</text>
</comment>
<keyword evidence="4" id="KW-0121">Carboxypeptidase</keyword>
<dbReference type="RefSeq" id="WP_379708058.1">
    <property type="nucleotide sequence ID" value="NZ_JBHTBS010000001.1"/>
</dbReference>
<dbReference type="Gene3D" id="1.10.3810.10">
    <property type="entry name" value="Biosynthetic peptidoglycan transglycosylase-like"/>
    <property type="match status" value="1"/>
</dbReference>
<sequence>MSTWRPASRFPKWLSWIPDWCHAPLIWMLRLGIAALIAFLAVAFFYFLQSSKFDLDEVAAIPARTTILDRNGTEIEVAWGSNRRLARRQDLPDFMIQCLEAREDARFYEHNGVDFRGLARATIRNIKDRDFTQGASTLSMQLARNTFEMRAKSIHRKLLEIALTLRIEQRYSKDEILTHYLNRIYFGAGCHGIEEASRSYFGKSVSQLDKGQIAMLIGIIRGPHLFSPTRNLPGARAQQDEVLDRMIAMGRIDEAEKKRIEALPIKLVPSEHRSSERSYALHAIREELAEILETSDIRLDGLIVHTTLATDWQLRLETDLSEALSEAEKAPGWDKPTHAGYQSGETPEYLQCAAVTLESETGSVLALIGGRDFLHSRLDRTVQARRDLGTVIEPWIAAAAAERGKRVIPGNPLLTGRQIGPAETERIIKRCGIGGPFLTTEDLFRGGVASTPMELATALTTLVSNGKRPQPFLIQKISNADGKTLFTRQTSRSQAISSNAAKEASSILKQVAGTRSYTGATGSGRDAWLLRVGPTGSTVVWLGFDSPERIAKNPHIDKILDDLVKRLGNN</sequence>
<keyword evidence="8" id="KW-0378">Hydrolase</keyword>
<dbReference type="PANTHER" id="PTHR32282">
    <property type="entry name" value="BINDING PROTEIN TRANSPEPTIDASE, PUTATIVE-RELATED"/>
    <property type="match status" value="1"/>
</dbReference>
<feature type="domain" description="Penicillin-binding protein transpeptidase" evidence="13">
    <location>
        <begin position="447"/>
        <end position="516"/>
    </location>
</feature>
<dbReference type="InterPro" id="IPR012338">
    <property type="entry name" value="Beta-lactam/transpept-like"/>
</dbReference>
<dbReference type="EMBL" id="JBHTBS010000001">
    <property type="protein sequence ID" value="MFC7335690.1"/>
    <property type="molecule type" value="Genomic_DNA"/>
</dbReference>
<dbReference type="InterPro" id="IPR001264">
    <property type="entry name" value="Glyco_trans_51"/>
</dbReference>
<comment type="pathway">
    <text evidence="1">Cell wall biogenesis; peptidoglycan biosynthesis.</text>
</comment>
<accession>A0ABW2L292</accession>
<feature type="transmembrane region" description="Helical" evidence="12">
    <location>
        <begin position="25"/>
        <end position="48"/>
    </location>
</feature>
<feature type="domain" description="Glycosyl transferase family 51" evidence="14">
    <location>
        <begin position="80"/>
        <end position="246"/>
    </location>
</feature>
<dbReference type="SUPFAM" id="SSF53955">
    <property type="entry name" value="Lysozyme-like"/>
    <property type="match status" value="1"/>
</dbReference>
<dbReference type="InterPro" id="IPR036950">
    <property type="entry name" value="PBP_transglycosylase"/>
</dbReference>
<evidence type="ECO:0000256" key="5">
    <source>
        <dbReference type="ARBA" id="ARBA00022670"/>
    </source>
</evidence>
<evidence type="ECO:0000256" key="3">
    <source>
        <dbReference type="ARBA" id="ARBA00007739"/>
    </source>
</evidence>
<keyword evidence="12" id="KW-0812">Transmembrane</keyword>
<organism evidence="15 16">
    <name type="scientific">Haloferula chungangensis</name>
    <dbReference type="NCBI Taxonomy" id="1048331"/>
    <lineage>
        <taxon>Bacteria</taxon>
        <taxon>Pseudomonadati</taxon>
        <taxon>Verrucomicrobiota</taxon>
        <taxon>Verrucomicrobiia</taxon>
        <taxon>Verrucomicrobiales</taxon>
        <taxon>Verrucomicrobiaceae</taxon>
        <taxon>Haloferula</taxon>
    </lineage>
</organism>
<keyword evidence="9" id="KW-0511">Multifunctional enzyme</keyword>
<dbReference type="InterPro" id="IPR001460">
    <property type="entry name" value="PCN-bd_Tpept"/>
</dbReference>
<gene>
    <name evidence="15" type="ORF">ACFQY0_00760</name>
</gene>
<dbReference type="InterPro" id="IPR050396">
    <property type="entry name" value="Glycosyltr_51/Transpeptidase"/>
</dbReference>
<evidence type="ECO:0000259" key="14">
    <source>
        <dbReference type="Pfam" id="PF00912"/>
    </source>
</evidence>
<evidence type="ECO:0000256" key="7">
    <source>
        <dbReference type="ARBA" id="ARBA00022679"/>
    </source>
</evidence>
<comment type="similarity">
    <text evidence="2">In the C-terminal section; belongs to the transpeptidase family.</text>
</comment>
<evidence type="ECO:0000313" key="16">
    <source>
        <dbReference type="Proteomes" id="UP001596472"/>
    </source>
</evidence>
<dbReference type="Pfam" id="PF00912">
    <property type="entry name" value="Transgly"/>
    <property type="match status" value="1"/>
</dbReference>
<evidence type="ECO:0000256" key="8">
    <source>
        <dbReference type="ARBA" id="ARBA00022801"/>
    </source>
</evidence>
<dbReference type="GO" id="GO:0016757">
    <property type="term" value="F:glycosyltransferase activity"/>
    <property type="evidence" value="ECO:0007669"/>
    <property type="project" value="UniProtKB-KW"/>
</dbReference>
<comment type="caution">
    <text evidence="15">The sequence shown here is derived from an EMBL/GenBank/DDBJ whole genome shotgun (WGS) entry which is preliminary data.</text>
</comment>
<evidence type="ECO:0000256" key="6">
    <source>
        <dbReference type="ARBA" id="ARBA00022676"/>
    </source>
</evidence>
<dbReference type="Pfam" id="PF00905">
    <property type="entry name" value="Transpeptidase"/>
    <property type="match status" value="1"/>
</dbReference>
<evidence type="ECO:0000256" key="4">
    <source>
        <dbReference type="ARBA" id="ARBA00022645"/>
    </source>
</evidence>
<evidence type="ECO:0000256" key="10">
    <source>
        <dbReference type="ARBA" id="ARBA00044770"/>
    </source>
</evidence>